<feature type="compositionally biased region" description="Low complexity" evidence="1">
    <location>
        <begin position="50"/>
        <end position="62"/>
    </location>
</feature>
<evidence type="ECO:0000256" key="2">
    <source>
        <dbReference type="SAM" id="Phobius"/>
    </source>
</evidence>
<feature type="compositionally biased region" description="Basic residues" evidence="1">
    <location>
        <begin position="191"/>
        <end position="200"/>
    </location>
</feature>
<accession>A0A0S4QP19</accession>
<keyword evidence="4" id="KW-1185">Reference proteome</keyword>
<feature type="region of interest" description="Disordered" evidence="1">
    <location>
        <begin position="387"/>
        <end position="411"/>
    </location>
</feature>
<organism evidence="3 4">
    <name type="scientific">Parafrankia irregularis</name>
    <dbReference type="NCBI Taxonomy" id="795642"/>
    <lineage>
        <taxon>Bacteria</taxon>
        <taxon>Bacillati</taxon>
        <taxon>Actinomycetota</taxon>
        <taxon>Actinomycetes</taxon>
        <taxon>Frankiales</taxon>
        <taxon>Frankiaceae</taxon>
        <taxon>Parafrankia</taxon>
    </lineage>
</organism>
<feature type="compositionally biased region" description="Acidic residues" evidence="1">
    <location>
        <begin position="206"/>
        <end position="228"/>
    </location>
</feature>
<feature type="transmembrane region" description="Helical" evidence="2">
    <location>
        <begin position="241"/>
        <end position="262"/>
    </location>
</feature>
<dbReference type="EMBL" id="FAOZ01000011">
    <property type="protein sequence ID" value="CUU57213.1"/>
    <property type="molecule type" value="Genomic_DNA"/>
</dbReference>
<evidence type="ECO:0008006" key="5">
    <source>
        <dbReference type="Google" id="ProtNLM"/>
    </source>
</evidence>
<feature type="compositionally biased region" description="Low complexity" evidence="1">
    <location>
        <begin position="272"/>
        <end position="304"/>
    </location>
</feature>
<feature type="region of interest" description="Disordered" evidence="1">
    <location>
        <begin position="74"/>
        <end position="230"/>
    </location>
</feature>
<sequence length="463" mass="46250">MGQPATGPTAGGYPPGNGWDEPTDTRSGGTSVRRALVPRAGAARTSPRPQGATGAQGALGAAGAAGATGAMGAVGAVGTGQWPVPANTAGTDPRYGTGPRGDLHQQGPARSATAPPRVEPVGGAARSYRDADPDGPGRRDRDPDRAGQERGLSGRGADAGRGADPDGRDLDGRDLDGRDALGGAERAGTGPRRRPAARRRGFGDADPGDEPDFPAEVGDDDFEDDYPGGEDTGLGPFLRRLVIALVVLGVALGVGVGAGVVWEKVRPSGDDTTSATGATGTEPSATPTTAAGATTPAPSAAASAQPQVTVPADWVAYTDAVQKATFSHPGSWKQRQDNTGVFFGEPGAGAAGTSAEYGPQMIGVARVAGADAATALSKVQAGEFGSVSGLSQDRSGAATDSSGAPTQELAGSYDRDGQRVSYLMRTVDGSGAVYVLIARVPAEASGTLNTLMAALRASFQPVT</sequence>
<evidence type="ECO:0000313" key="3">
    <source>
        <dbReference type="EMBL" id="CUU57213.1"/>
    </source>
</evidence>
<dbReference type="AlphaFoldDB" id="A0A0S4QP19"/>
<keyword evidence="2" id="KW-1133">Transmembrane helix</keyword>
<feature type="compositionally biased region" description="Low complexity" evidence="1">
    <location>
        <begin position="181"/>
        <end position="190"/>
    </location>
</feature>
<feature type="compositionally biased region" description="Basic and acidic residues" evidence="1">
    <location>
        <begin position="161"/>
        <end position="179"/>
    </location>
</feature>
<dbReference type="RefSeq" id="WP_091278329.1">
    <property type="nucleotide sequence ID" value="NZ_FAOZ01000011.1"/>
</dbReference>
<proteinExistence type="predicted"/>
<evidence type="ECO:0000313" key="4">
    <source>
        <dbReference type="Proteomes" id="UP000198802"/>
    </source>
</evidence>
<name>A0A0S4QP19_9ACTN</name>
<protein>
    <recommendedName>
        <fullName evidence="5">PsbP protein</fullName>
    </recommendedName>
</protein>
<keyword evidence="2" id="KW-0472">Membrane</keyword>
<feature type="region of interest" description="Disordered" evidence="1">
    <location>
        <begin position="1"/>
        <end position="62"/>
    </location>
</feature>
<feature type="region of interest" description="Disordered" evidence="1">
    <location>
        <begin position="266"/>
        <end position="305"/>
    </location>
</feature>
<feature type="compositionally biased region" description="Basic and acidic residues" evidence="1">
    <location>
        <begin position="127"/>
        <end position="148"/>
    </location>
</feature>
<reference evidence="4" key="1">
    <citation type="submission" date="2015-11" db="EMBL/GenBank/DDBJ databases">
        <authorList>
            <person name="Varghese N."/>
        </authorList>
    </citation>
    <scope>NUCLEOTIDE SEQUENCE [LARGE SCALE GENOMIC DNA]</scope>
    <source>
        <strain evidence="4">DSM 45899</strain>
    </source>
</reference>
<keyword evidence="2" id="KW-0812">Transmembrane</keyword>
<feature type="compositionally biased region" description="Polar residues" evidence="1">
    <location>
        <begin position="388"/>
        <end position="405"/>
    </location>
</feature>
<gene>
    <name evidence="3" type="ORF">Ga0074812_11149</name>
</gene>
<dbReference type="Proteomes" id="UP000198802">
    <property type="component" value="Unassembled WGS sequence"/>
</dbReference>
<evidence type="ECO:0000256" key="1">
    <source>
        <dbReference type="SAM" id="MobiDB-lite"/>
    </source>
</evidence>